<accession>A0A1S0U1W7</accession>
<dbReference type="RefSeq" id="XP_003140010.1">
    <property type="nucleotide sequence ID" value="XM_003139962.1"/>
</dbReference>
<sequence length="105" mass="12072">MQETVQPNQLYRIIGTSQIPNRLSVTPPCRIYLGDHISGFKGQPFGHSRLCVYCDILRMTGDRRTCDSGNWSFTAGRSQHSCTSFVRFKCRFRQSAHIWRCKLSA</sequence>
<proteinExistence type="predicted"/>
<name>A0A1S0U1W7_LOALO</name>
<dbReference type="GeneID" id="9941826"/>
<organism evidence="1">
    <name type="scientific">Loa loa</name>
    <name type="common">Eye worm</name>
    <name type="synonym">Filaria loa</name>
    <dbReference type="NCBI Taxonomy" id="7209"/>
    <lineage>
        <taxon>Eukaryota</taxon>
        <taxon>Metazoa</taxon>
        <taxon>Ecdysozoa</taxon>
        <taxon>Nematoda</taxon>
        <taxon>Chromadorea</taxon>
        <taxon>Rhabditida</taxon>
        <taxon>Spirurina</taxon>
        <taxon>Spiruromorpha</taxon>
        <taxon>Filarioidea</taxon>
        <taxon>Onchocercidae</taxon>
        <taxon>Loa</taxon>
    </lineage>
</organism>
<gene>
    <name evidence="1" type="ORF">LOAG_04425</name>
</gene>
<evidence type="ECO:0000313" key="1">
    <source>
        <dbReference type="EMBL" id="EFO24059.1"/>
    </source>
</evidence>
<dbReference type="EMBL" id="JH712067">
    <property type="protein sequence ID" value="EFO24059.1"/>
    <property type="molecule type" value="Genomic_DNA"/>
</dbReference>
<dbReference type="AlphaFoldDB" id="A0A1S0U1W7"/>
<dbReference type="KEGG" id="loa:LOAG_04425"/>
<reference evidence="1" key="1">
    <citation type="submission" date="2012-04" db="EMBL/GenBank/DDBJ databases">
        <title>The Genome Sequence of Loa loa.</title>
        <authorList>
            <consortium name="The Broad Institute Genome Sequencing Platform"/>
            <consortium name="Broad Institute Genome Sequencing Center for Infectious Disease"/>
            <person name="Nutman T.B."/>
            <person name="Fink D.L."/>
            <person name="Russ C."/>
            <person name="Young S."/>
            <person name="Zeng Q."/>
            <person name="Gargeya S."/>
            <person name="Alvarado L."/>
            <person name="Berlin A."/>
            <person name="Chapman S.B."/>
            <person name="Chen Z."/>
            <person name="Freedman E."/>
            <person name="Gellesch M."/>
            <person name="Goldberg J."/>
            <person name="Griggs A."/>
            <person name="Gujja S."/>
            <person name="Heilman E.R."/>
            <person name="Heiman D."/>
            <person name="Howarth C."/>
            <person name="Mehta T."/>
            <person name="Neiman D."/>
            <person name="Pearson M."/>
            <person name="Roberts A."/>
            <person name="Saif S."/>
            <person name="Shea T."/>
            <person name="Shenoy N."/>
            <person name="Sisk P."/>
            <person name="Stolte C."/>
            <person name="Sykes S."/>
            <person name="White J."/>
            <person name="Yandava C."/>
            <person name="Haas B."/>
            <person name="Henn M.R."/>
            <person name="Nusbaum C."/>
            <person name="Birren B."/>
        </authorList>
    </citation>
    <scope>NUCLEOTIDE SEQUENCE [LARGE SCALE GENOMIC DNA]</scope>
</reference>
<dbReference type="CTD" id="9941826"/>
<protein>
    <submittedName>
        <fullName evidence="1">Uncharacterized protein</fullName>
    </submittedName>
</protein>
<dbReference type="InParanoid" id="A0A1S0U1W7"/>